<protein>
    <submittedName>
        <fullName evidence="3">Uncharacterized protein</fullName>
    </submittedName>
</protein>
<dbReference type="Proteomes" id="UP000799771">
    <property type="component" value="Unassembled WGS sequence"/>
</dbReference>
<feature type="transmembrane region" description="Helical" evidence="2">
    <location>
        <begin position="567"/>
        <end position="590"/>
    </location>
</feature>
<keyword evidence="4" id="KW-1185">Reference proteome</keyword>
<feature type="transmembrane region" description="Helical" evidence="2">
    <location>
        <begin position="236"/>
        <end position="262"/>
    </location>
</feature>
<accession>A0A6A6AIY6</accession>
<sequence length="674" mass="75952">MVHERRISNGESPHSPLSPYDSSQSYNGGDLTMQDMDPTLNSPPISSPGTIFSNRNGAYTSLNTPVSPLDNRNDSRASMEQSLIGDQQHHHHSQHVKRFDHNESRKTILKIGSQKFLITLVFSVAMCLCLRAWEGFNQPVVLSKTDIRYFNAITIGLSLCLGLNLLSSLKQYANTLRWSFLARRYVSLEVFELILGLGSLSHVSKLLVISLPGIRRRKWVQKLGFFKDVREDGTKWTWLVCTLWICINVGSQILVALLSLFWPMDTSDIPLFTYGNVTVADLTLWHSEAADNGNYTGMAAAWMYGMEAQVYPEFMNNDTQTDLSSLPGTPLYQGYQNKSSYEYRFYNRNPNHQYTNYLMSQRNISASASCEKLETRGNVSSGGDEITIEWKPPGQEKWANYTFPQYGEGSVTWIASVNEHCGPRCTNFTVLQAADHTTIMNSYLYFCNSTLSEIITMDGKNDITIRSQEDSKHVFGTNNFARIAAGAISWTGGDWNGWDTEQFRTHAQGSMWSPIHDVNTTEEVESLLSRFTIGAVAAFDDHGIRYTVSNQNVCPTAGQQLDVDWPYVIAILGGILFIQFAALCALVIWANKTILRDESFFSMAMLLSPVVARIGKAGMNLSGEEIKNHPKLKWKKIRYDYREGEHGEPNQVDLFFEGKDEKEGRKSWAPGVYS</sequence>
<keyword evidence="2" id="KW-0812">Transmembrane</keyword>
<feature type="region of interest" description="Disordered" evidence="1">
    <location>
        <begin position="1"/>
        <end position="98"/>
    </location>
</feature>
<evidence type="ECO:0000313" key="3">
    <source>
        <dbReference type="EMBL" id="KAF2131526.1"/>
    </source>
</evidence>
<proteinExistence type="predicted"/>
<dbReference type="EMBL" id="ML977502">
    <property type="protein sequence ID" value="KAF2131526.1"/>
    <property type="molecule type" value="Genomic_DNA"/>
</dbReference>
<dbReference type="GeneID" id="54406996"/>
<name>A0A6A6AIY6_9PLEO</name>
<feature type="compositionally biased region" description="Polar residues" evidence="1">
    <location>
        <begin position="39"/>
        <end position="66"/>
    </location>
</feature>
<evidence type="ECO:0000256" key="1">
    <source>
        <dbReference type="SAM" id="MobiDB-lite"/>
    </source>
</evidence>
<keyword evidence="2" id="KW-0472">Membrane</keyword>
<evidence type="ECO:0000256" key="2">
    <source>
        <dbReference type="SAM" id="Phobius"/>
    </source>
</evidence>
<dbReference type="AlphaFoldDB" id="A0A6A6AIY6"/>
<dbReference type="RefSeq" id="XP_033525913.1">
    <property type="nucleotide sequence ID" value="XM_033666564.1"/>
</dbReference>
<dbReference type="OrthoDB" id="3596604at2759"/>
<evidence type="ECO:0000313" key="4">
    <source>
        <dbReference type="Proteomes" id="UP000799771"/>
    </source>
</evidence>
<organism evidence="3 4">
    <name type="scientific">Dothidotthia symphoricarpi CBS 119687</name>
    <dbReference type="NCBI Taxonomy" id="1392245"/>
    <lineage>
        <taxon>Eukaryota</taxon>
        <taxon>Fungi</taxon>
        <taxon>Dikarya</taxon>
        <taxon>Ascomycota</taxon>
        <taxon>Pezizomycotina</taxon>
        <taxon>Dothideomycetes</taxon>
        <taxon>Pleosporomycetidae</taxon>
        <taxon>Pleosporales</taxon>
        <taxon>Dothidotthiaceae</taxon>
        <taxon>Dothidotthia</taxon>
    </lineage>
</organism>
<feature type="transmembrane region" description="Helical" evidence="2">
    <location>
        <begin position="116"/>
        <end position="133"/>
    </location>
</feature>
<gene>
    <name evidence="3" type="ORF">P153DRAFT_355296</name>
</gene>
<reference evidence="3" key="1">
    <citation type="journal article" date="2020" name="Stud. Mycol.">
        <title>101 Dothideomycetes genomes: a test case for predicting lifestyles and emergence of pathogens.</title>
        <authorList>
            <person name="Haridas S."/>
            <person name="Albert R."/>
            <person name="Binder M."/>
            <person name="Bloem J."/>
            <person name="Labutti K."/>
            <person name="Salamov A."/>
            <person name="Andreopoulos B."/>
            <person name="Baker S."/>
            <person name="Barry K."/>
            <person name="Bills G."/>
            <person name="Bluhm B."/>
            <person name="Cannon C."/>
            <person name="Castanera R."/>
            <person name="Culley D."/>
            <person name="Daum C."/>
            <person name="Ezra D."/>
            <person name="Gonzalez J."/>
            <person name="Henrissat B."/>
            <person name="Kuo A."/>
            <person name="Liang C."/>
            <person name="Lipzen A."/>
            <person name="Lutzoni F."/>
            <person name="Magnuson J."/>
            <person name="Mondo S."/>
            <person name="Nolan M."/>
            <person name="Ohm R."/>
            <person name="Pangilinan J."/>
            <person name="Park H.-J."/>
            <person name="Ramirez L."/>
            <person name="Alfaro M."/>
            <person name="Sun H."/>
            <person name="Tritt A."/>
            <person name="Yoshinaga Y."/>
            <person name="Zwiers L.-H."/>
            <person name="Turgeon B."/>
            <person name="Goodwin S."/>
            <person name="Spatafora J."/>
            <person name="Crous P."/>
            <person name="Grigoriev I."/>
        </authorList>
    </citation>
    <scope>NUCLEOTIDE SEQUENCE</scope>
    <source>
        <strain evidence="3">CBS 119687</strain>
    </source>
</reference>
<feature type="transmembrane region" description="Helical" evidence="2">
    <location>
        <begin position="149"/>
        <end position="169"/>
    </location>
</feature>
<keyword evidence="2" id="KW-1133">Transmembrane helix</keyword>